<feature type="compositionally biased region" description="Low complexity" evidence="1">
    <location>
        <begin position="32"/>
        <end position="46"/>
    </location>
</feature>
<sequence length="224" mass="23895">MKYQLKTAIVVATLTLSSIVGLGSTVQALPPVDNTVDTSSNNSNVDPSEEANTGTKFSCVPQDNGNVATVGQRPGGQPIPIIIWTSQTSKYFGDKYTSQGRCKIVTNKLTRAVTNSNRKLKDVVLMTGRINKSTVICIVSANETGCNGGNTLFTLKPENAKKADQILAQIMRISREGSGAGVIRETSARLQVTLEDVLTNNRNLSIVQGAEKPAVRDRDDSGGL</sequence>
<dbReference type="Proteomes" id="UP000092382">
    <property type="component" value="Unassembled WGS sequence"/>
</dbReference>
<comment type="caution">
    <text evidence="3">The sequence shown here is derived from an EMBL/GenBank/DDBJ whole genome shotgun (WGS) entry which is preliminary data.</text>
</comment>
<dbReference type="EMBL" id="LJOY01000056">
    <property type="protein sequence ID" value="OBQ23461.1"/>
    <property type="molecule type" value="Genomic_DNA"/>
</dbReference>
<protein>
    <submittedName>
        <fullName evidence="3">Uncharacterized protein</fullName>
    </submittedName>
</protein>
<accession>A0A1B7VR96</accession>
<gene>
    <name evidence="3" type="ORF">AN481_14880</name>
</gene>
<evidence type="ECO:0000313" key="4">
    <source>
        <dbReference type="Proteomes" id="UP000092382"/>
    </source>
</evidence>
<evidence type="ECO:0000256" key="1">
    <source>
        <dbReference type="SAM" id="MobiDB-lite"/>
    </source>
</evidence>
<evidence type="ECO:0000313" key="3">
    <source>
        <dbReference type="EMBL" id="OBQ23461.1"/>
    </source>
</evidence>
<organism evidence="3 4">
    <name type="scientific">Aphanizomenon flos-aquae LD13</name>
    <dbReference type="NCBI Taxonomy" id="1710894"/>
    <lineage>
        <taxon>Bacteria</taxon>
        <taxon>Bacillati</taxon>
        <taxon>Cyanobacteriota</taxon>
        <taxon>Cyanophyceae</taxon>
        <taxon>Nostocales</taxon>
        <taxon>Aphanizomenonaceae</taxon>
        <taxon>Aphanizomenon</taxon>
    </lineage>
</organism>
<keyword evidence="2" id="KW-0732">Signal</keyword>
<evidence type="ECO:0000256" key="2">
    <source>
        <dbReference type="SAM" id="SignalP"/>
    </source>
</evidence>
<name>A0A1B7VR96_APHFL</name>
<reference evidence="3 4" key="1">
    <citation type="submission" date="2015-09" db="EMBL/GenBank/DDBJ databases">
        <title>Whole genome shotgun sequence assembly of Aphanizomenon flos-aquae UKL13.</title>
        <authorList>
            <person name="Driscoll C."/>
        </authorList>
    </citation>
    <scope>NUCLEOTIDE SEQUENCE [LARGE SCALE GENOMIC DNA]</scope>
    <source>
        <strain evidence="3">MDT13</strain>
    </source>
</reference>
<feature type="signal peptide" evidence="2">
    <location>
        <begin position="1"/>
        <end position="28"/>
    </location>
</feature>
<dbReference type="AlphaFoldDB" id="A0A1B7VR96"/>
<dbReference type="InterPro" id="IPR025478">
    <property type="entry name" value="COP23"/>
</dbReference>
<dbReference type="Pfam" id="PF14218">
    <property type="entry name" value="COP23"/>
    <property type="match status" value="1"/>
</dbReference>
<feature type="chain" id="PRO_5008599996" evidence="2">
    <location>
        <begin position="29"/>
        <end position="224"/>
    </location>
</feature>
<proteinExistence type="predicted"/>
<feature type="region of interest" description="Disordered" evidence="1">
    <location>
        <begin position="30"/>
        <end position="57"/>
    </location>
</feature>
<dbReference type="PATRIC" id="fig|1710894.3.peg.1345"/>
<dbReference type="STRING" id="1803587.GCA_001593825_03401"/>